<proteinExistence type="predicted"/>
<feature type="compositionally biased region" description="Low complexity" evidence="1">
    <location>
        <begin position="149"/>
        <end position="160"/>
    </location>
</feature>
<keyword evidence="2" id="KW-0378">Hydrolase</keyword>
<organism evidence="2 3">
    <name type="scientific">Phytophthora megakarya</name>
    <dbReference type="NCBI Taxonomy" id="4795"/>
    <lineage>
        <taxon>Eukaryota</taxon>
        <taxon>Sar</taxon>
        <taxon>Stramenopiles</taxon>
        <taxon>Oomycota</taxon>
        <taxon>Peronosporomycetes</taxon>
        <taxon>Peronosporales</taxon>
        <taxon>Peronosporaceae</taxon>
        <taxon>Phytophthora</taxon>
    </lineage>
</organism>
<dbReference type="AlphaFoldDB" id="A0A225WT73"/>
<reference evidence="3" key="1">
    <citation type="submission" date="2017-03" db="EMBL/GenBank/DDBJ databases">
        <title>Phytopthora megakarya and P. palmivora, two closely related causual agents of cacao black pod achieved similar genome size and gene model numbers by different mechanisms.</title>
        <authorList>
            <person name="Ali S."/>
            <person name="Shao J."/>
            <person name="Larry D.J."/>
            <person name="Kronmiller B."/>
            <person name="Shen D."/>
            <person name="Strem M.D."/>
            <person name="Melnick R.L."/>
            <person name="Guiltinan M.J."/>
            <person name="Tyler B.M."/>
            <person name="Meinhardt L.W."/>
            <person name="Bailey B.A."/>
        </authorList>
    </citation>
    <scope>NUCLEOTIDE SEQUENCE [LARGE SCALE GENOMIC DNA]</scope>
    <source>
        <strain evidence="3">zdho120</strain>
    </source>
</reference>
<evidence type="ECO:0000313" key="2">
    <source>
        <dbReference type="EMBL" id="OWZ20278.1"/>
    </source>
</evidence>
<dbReference type="OrthoDB" id="421038at2759"/>
<dbReference type="STRING" id="4795.A0A225WT73"/>
<protein>
    <submittedName>
        <fullName evidence="2">Glycoside hydrolase</fullName>
    </submittedName>
</protein>
<accession>A0A225WT73</accession>
<feature type="region of interest" description="Disordered" evidence="1">
    <location>
        <begin position="134"/>
        <end position="161"/>
    </location>
</feature>
<dbReference type="EMBL" id="NBNE01000341">
    <property type="protein sequence ID" value="OWZ20278.1"/>
    <property type="molecule type" value="Genomic_DNA"/>
</dbReference>
<comment type="caution">
    <text evidence="2">The sequence shown here is derived from an EMBL/GenBank/DDBJ whole genome shotgun (WGS) entry which is preliminary data.</text>
</comment>
<feature type="compositionally biased region" description="Polar residues" evidence="1">
    <location>
        <begin position="134"/>
        <end position="148"/>
    </location>
</feature>
<keyword evidence="3" id="KW-1185">Reference proteome</keyword>
<name>A0A225WT73_9STRA</name>
<evidence type="ECO:0000313" key="3">
    <source>
        <dbReference type="Proteomes" id="UP000198211"/>
    </source>
</evidence>
<gene>
    <name evidence="2" type="ORF">PHMEG_0005315</name>
</gene>
<dbReference type="Proteomes" id="UP000198211">
    <property type="component" value="Unassembled WGS sequence"/>
</dbReference>
<sequence length="187" mass="19718">MSTSAYPFKTYGPQNYGLGFFSPEDCTDAGINCTYNRFPNFDFLKEAYESYDNSSEPTLSNYKVPANHVETSTCPKKSPILSEFTWEGDSTKSLACPAKAESRYQCPNMPAPKLPEASAGSLFGSQGSLVQSLDGSGGSLQLDQINSANSGSGNSTSPPTIAGAGSRYEGVAVSLLVSALATALLSY</sequence>
<dbReference type="GO" id="GO:0016787">
    <property type="term" value="F:hydrolase activity"/>
    <property type="evidence" value="ECO:0007669"/>
    <property type="project" value="UniProtKB-KW"/>
</dbReference>
<evidence type="ECO:0000256" key="1">
    <source>
        <dbReference type="SAM" id="MobiDB-lite"/>
    </source>
</evidence>